<keyword evidence="4" id="KW-0997">Cell inner membrane</keyword>
<dbReference type="Pfam" id="PF02653">
    <property type="entry name" value="BPD_transp_2"/>
    <property type="match status" value="1"/>
</dbReference>
<keyword evidence="5 10" id="KW-0812">Transmembrane</keyword>
<organism evidence="11 14">
    <name type="scientific">Malaciobacter marinus</name>
    <dbReference type="NCBI Taxonomy" id="505249"/>
    <lineage>
        <taxon>Bacteria</taxon>
        <taxon>Pseudomonadati</taxon>
        <taxon>Campylobacterota</taxon>
        <taxon>Epsilonproteobacteria</taxon>
        <taxon>Campylobacterales</taxon>
        <taxon>Arcobacteraceae</taxon>
        <taxon>Malaciobacter</taxon>
    </lineage>
</organism>
<comment type="subcellular location">
    <subcellularLocation>
        <location evidence="1">Cell membrane</location>
        <topology evidence="1">Multi-pass membrane protein</topology>
    </subcellularLocation>
</comment>
<dbReference type="GO" id="GO:0005304">
    <property type="term" value="F:L-valine transmembrane transporter activity"/>
    <property type="evidence" value="ECO:0007669"/>
    <property type="project" value="TreeGrafter"/>
</dbReference>
<reference evidence="11 14" key="3">
    <citation type="submission" date="2018-08" db="EMBL/GenBank/DDBJ databases">
        <title>Complete genome of the Arcobacter marinus type strain JCM 15502.</title>
        <authorList>
            <person name="Miller W.G."/>
            <person name="Yee E."/>
            <person name="Huynh S."/>
            <person name="Parker C.T."/>
        </authorList>
    </citation>
    <scope>NUCLEOTIDE SEQUENCE [LARGE SCALE GENOMIC DNA]</scope>
    <source>
        <strain evidence="11 14">JCM 15502</strain>
    </source>
</reference>
<dbReference type="Proteomes" id="UP000264693">
    <property type="component" value="Chromosome"/>
</dbReference>
<evidence type="ECO:0000256" key="10">
    <source>
        <dbReference type="SAM" id="Phobius"/>
    </source>
</evidence>
<dbReference type="GO" id="GO:1903806">
    <property type="term" value="P:L-isoleucine import across plasma membrane"/>
    <property type="evidence" value="ECO:0007669"/>
    <property type="project" value="TreeGrafter"/>
</dbReference>
<evidence type="ECO:0000256" key="3">
    <source>
        <dbReference type="ARBA" id="ARBA00022475"/>
    </source>
</evidence>
<evidence type="ECO:0000256" key="6">
    <source>
        <dbReference type="ARBA" id="ARBA00022970"/>
    </source>
</evidence>
<dbReference type="GO" id="GO:0042941">
    <property type="term" value="P:D-alanine transmembrane transport"/>
    <property type="evidence" value="ECO:0007669"/>
    <property type="project" value="TreeGrafter"/>
</dbReference>
<dbReference type="EMBL" id="NXAO01000046">
    <property type="protein sequence ID" value="PHO14863.1"/>
    <property type="molecule type" value="Genomic_DNA"/>
</dbReference>
<feature type="transmembrane region" description="Helical" evidence="10">
    <location>
        <begin position="65"/>
        <end position="86"/>
    </location>
</feature>
<dbReference type="GO" id="GO:0005886">
    <property type="term" value="C:plasma membrane"/>
    <property type="evidence" value="ECO:0007669"/>
    <property type="project" value="UniProtKB-SubCell"/>
</dbReference>
<feature type="transmembrane region" description="Helical" evidence="10">
    <location>
        <begin position="142"/>
        <end position="167"/>
    </location>
</feature>
<accession>A0A347TKS3</accession>
<comment type="similarity">
    <text evidence="9">Belongs to the binding-protein-dependent transport system permease family. LivHM subfamily.</text>
</comment>
<evidence type="ECO:0000256" key="2">
    <source>
        <dbReference type="ARBA" id="ARBA00022448"/>
    </source>
</evidence>
<dbReference type="GO" id="GO:0015188">
    <property type="term" value="F:L-isoleucine transmembrane transporter activity"/>
    <property type="evidence" value="ECO:0007669"/>
    <property type="project" value="TreeGrafter"/>
</dbReference>
<evidence type="ECO:0000256" key="7">
    <source>
        <dbReference type="ARBA" id="ARBA00022989"/>
    </source>
</evidence>
<dbReference type="InterPro" id="IPR001851">
    <property type="entry name" value="ABC_transp_permease"/>
</dbReference>
<sequence>MDTFLQQLINGLTIGSLYALVALGYTMVYGVMKLINFAHGDLVAFSAYVGLTIFSQFFGASANSLINVVIIFLFTAIIVAFVGVLLERLAYRPLRTAPRLSAVVSALGASLVIQNAIMLIWGPNMKIFPADLLPNTIWEVGGVILTFTQVLILILSAVLMLGLYFFINKTKIGTAIRATAIDQDAAKLMGINVNRIITIIFVVGSALGAVGGLFIGIYYRGLTFDMGWLYGLNAFIAAIIGGIGNIPGAMLGGLLLGLFNAMISGYISTEWAETFTFMLLIIILIVRPTGILGEKIAEKV</sequence>
<gene>
    <name evidence="11" type="primary">livH</name>
    <name evidence="11" type="ORF">AMRN_1465</name>
    <name evidence="12" type="ORF">CPH92_09770</name>
</gene>
<evidence type="ECO:0000256" key="8">
    <source>
        <dbReference type="ARBA" id="ARBA00023136"/>
    </source>
</evidence>
<evidence type="ECO:0000313" key="14">
    <source>
        <dbReference type="Proteomes" id="UP000264693"/>
    </source>
</evidence>
<reference evidence="13" key="1">
    <citation type="submission" date="2017-09" db="EMBL/GenBank/DDBJ databases">
        <title>Arcobacter canalis sp. nov., a new species isolated from a water canal contaminated with urban sewage.</title>
        <authorList>
            <person name="Perez-Cataluna A."/>
            <person name="Salas-Masso N."/>
            <person name="Figueras M.J."/>
        </authorList>
    </citation>
    <scope>NUCLEOTIDE SEQUENCE [LARGE SCALE GENOMIC DNA]</scope>
    <source>
        <strain evidence="13">CECT 7727</strain>
    </source>
</reference>
<dbReference type="GO" id="GO:0015190">
    <property type="term" value="F:L-leucine transmembrane transporter activity"/>
    <property type="evidence" value="ECO:0007669"/>
    <property type="project" value="TreeGrafter"/>
</dbReference>
<evidence type="ECO:0000313" key="11">
    <source>
        <dbReference type="EMBL" id="AXX87201.1"/>
    </source>
</evidence>
<dbReference type="AlphaFoldDB" id="A0A347TKS3"/>
<dbReference type="RefSeq" id="WP_099311534.1">
    <property type="nucleotide sequence ID" value="NZ_CP032101.1"/>
</dbReference>
<dbReference type="KEGG" id="amar:AMRN_1465"/>
<feature type="transmembrane region" description="Helical" evidence="10">
    <location>
        <begin position="42"/>
        <end position="59"/>
    </location>
</feature>
<name>A0A347TKS3_9BACT</name>
<keyword evidence="6" id="KW-0029">Amino-acid transport</keyword>
<dbReference type="PANTHER" id="PTHR11795:SF371">
    <property type="entry name" value="HIGH-AFFINITY BRANCHED-CHAIN AMINO ACID TRANSPORT SYSTEM PERMEASE PROTEIN LIVH"/>
    <property type="match status" value="1"/>
</dbReference>
<dbReference type="GO" id="GO:0015192">
    <property type="term" value="F:L-phenylalanine transmembrane transporter activity"/>
    <property type="evidence" value="ECO:0007669"/>
    <property type="project" value="TreeGrafter"/>
</dbReference>
<reference evidence="12" key="2">
    <citation type="submission" date="2017-09" db="EMBL/GenBank/DDBJ databases">
        <authorList>
            <person name="Perez-Cataluna A."/>
            <person name="Figueras M.J."/>
            <person name="Salas-Masso N."/>
        </authorList>
    </citation>
    <scope>NUCLEOTIDE SEQUENCE</scope>
    <source>
        <strain evidence="12">CECT 7727</strain>
    </source>
</reference>
<feature type="transmembrane region" description="Helical" evidence="10">
    <location>
        <begin position="12"/>
        <end position="30"/>
    </location>
</feature>
<proteinExistence type="inferred from homology"/>
<dbReference type="Proteomes" id="UP000224740">
    <property type="component" value="Unassembled WGS sequence"/>
</dbReference>
<evidence type="ECO:0000256" key="4">
    <source>
        <dbReference type="ARBA" id="ARBA00022519"/>
    </source>
</evidence>
<dbReference type="PANTHER" id="PTHR11795">
    <property type="entry name" value="BRANCHED-CHAIN AMINO ACID TRANSPORT SYSTEM PERMEASE PROTEIN LIVH"/>
    <property type="match status" value="1"/>
</dbReference>
<evidence type="ECO:0000256" key="9">
    <source>
        <dbReference type="ARBA" id="ARBA00037998"/>
    </source>
</evidence>
<dbReference type="GO" id="GO:0015808">
    <property type="term" value="P:L-alanine transport"/>
    <property type="evidence" value="ECO:0007669"/>
    <property type="project" value="TreeGrafter"/>
</dbReference>
<keyword evidence="3" id="KW-1003">Cell membrane</keyword>
<feature type="transmembrane region" description="Helical" evidence="10">
    <location>
        <begin position="196"/>
        <end position="221"/>
    </location>
</feature>
<evidence type="ECO:0000313" key="12">
    <source>
        <dbReference type="EMBL" id="PHO14863.1"/>
    </source>
</evidence>
<dbReference type="InterPro" id="IPR052157">
    <property type="entry name" value="BCAA_transport_permease"/>
</dbReference>
<evidence type="ECO:0000313" key="13">
    <source>
        <dbReference type="Proteomes" id="UP000224740"/>
    </source>
</evidence>
<keyword evidence="8 10" id="KW-0472">Membrane</keyword>
<evidence type="ECO:0000256" key="5">
    <source>
        <dbReference type="ARBA" id="ARBA00022692"/>
    </source>
</evidence>
<protein>
    <submittedName>
        <fullName evidence="12">Branched-chain amino acid ABC transporter permease</fullName>
    </submittedName>
    <submittedName>
        <fullName evidence="11">High-affinity branched-chain amino acid ABC transporter, permease protein</fullName>
    </submittedName>
</protein>
<feature type="transmembrane region" description="Helical" evidence="10">
    <location>
        <begin position="98"/>
        <end position="122"/>
    </location>
</feature>
<dbReference type="CDD" id="cd06582">
    <property type="entry name" value="TM_PBP1_LivH_like"/>
    <property type="match status" value="1"/>
</dbReference>
<evidence type="ECO:0000256" key="1">
    <source>
        <dbReference type="ARBA" id="ARBA00004651"/>
    </source>
</evidence>
<keyword evidence="7 10" id="KW-1133">Transmembrane helix</keyword>
<keyword evidence="2" id="KW-0813">Transport</keyword>
<keyword evidence="13" id="KW-1185">Reference proteome</keyword>
<dbReference type="EMBL" id="CP032101">
    <property type="protein sequence ID" value="AXX87201.1"/>
    <property type="molecule type" value="Genomic_DNA"/>
</dbReference>